<keyword evidence="2" id="KW-1185">Reference proteome</keyword>
<organism evidence="1 2">
    <name type="scientific">Clathrospora elynae</name>
    <dbReference type="NCBI Taxonomy" id="706981"/>
    <lineage>
        <taxon>Eukaryota</taxon>
        <taxon>Fungi</taxon>
        <taxon>Dikarya</taxon>
        <taxon>Ascomycota</taxon>
        <taxon>Pezizomycotina</taxon>
        <taxon>Dothideomycetes</taxon>
        <taxon>Pleosporomycetidae</taxon>
        <taxon>Pleosporales</taxon>
        <taxon>Diademaceae</taxon>
        <taxon>Clathrospora</taxon>
    </lineage>
</organism>
<proteinExistence type="predicted"/>
<dbReference type="EMBL" id="ML976052">
    <property type="protein sequence ID" value="KAF1941092.1"/>
    <property type="molecule type" value="Genomic_DNA"/>
</dbReference>
<gene>
    <name evidence="1" type="ORF">EJ02DRAFT_492941</name>
</gene>
<protein>
    <submittedName>
        <fullName evidence="1">Uncharacterized protein</fullName>
    </submittedName>
</protein>
<name>A0A6A5SMR4_9PLEO</name>
<accession>A0A6A5SMR4</accession>
<sequence>MGIGCVKSLSHVGMYSARLTGGNGPGLCPQINRTSARCAGRMLPGKPAIFRCVETCVSIYIPSLGPHQKGFIEIYMVPPNRADAIAFGSRNCTERRVLYNQEGSLEKLQAAWKAFQDVWFESEASLLDPRGLTPDALRMLRSIKSLVDEYALDGRISRMFIRKLHIAFTGLSTANRGFGLDREDLCSLAQAVKYLTMAHDLHEAL</sequence>
<evidence type="ECO:0000313" key="2">
    <source>
        <dbReference type="Proteomes" id="UP000800038"/>
    </source>
</evidence>
<dbReference type="Proteomes" id="UP000800038">
    <property type="component" value="Unassembled WGS sequence"/>
</dbReference>
<reference evidence="1" key="1">
    <citation type="journal article" date="2020" name="Stud. Mycol.">
        <title>101 Dothideomycetes genomes: a test case for predicting lifestyles and emergence of pathogens.</title>
        <authorList>
            <person name="Haridas S."/>
            <person name="Albert R."/>
            <person name="Binder M."/>
            <person name="Bloem J."/>
            <person name="Labutti K."/>
            <person name="Salamov A."/>
            <person name="Andreopoulos B."/>
            <person name="Baker S."/>
            <person name="Barry K."/>
            <person name="Bills G."/>
            <person name="Bluhm B."/>
            <person name="Cannon C."/>
            <person name="Castanera R."/>
            <person name="Culley D."/>
            <person name="Daum C."/>
            <person name="Ezra D."/>
            <person name="Gonzalez J."/>
            <person name="Henrissat B."/>
            <person name="Kuo A."/>
            <person name="Liang C."/>
            <person name="Lipzen A."/>
            <person name="Lutzoni F."/>
            <person name="Magnuson J."/>
            <person name="Mondo S."/>
            <person name="Nolan M."/>
            <person name="Ohm R."/>
            <person name="Pangilinan J."/>
            <person name="Park H.-J."/>
            <person name="Ramirez L."/>
            <person name="Alfaro M."/>
            <person name="Sun H."/>
            <person name="Tritt A."/>
            <person name="Yoshinaga Y."/>
            <person name="Zwiers L.-H."/>
            <person name="Turgeon B."/>
            <person name="Goodwin S."/>
            <person name="Spatafora J."/>
            <person name="Crous P."/>
            <person name="Grigoriev I."/>
        </authorList>
    </citation>
    <scope>NUCLEOTIDE SEQUENCE</scope>
    <source>
        <strain evidence="1">CBS 161.51</strain>
    </source>
</reference>
<dbReference type="AlphaFoldDB" id="A0A6A5SMR4"/>
<evidence type="ECO:0000313" key="1">
    <source>
        <dbReference type="EMBL" id="KAF1941092.1"/>
    </source>
</evidence>